<organism evidence="7 8">
    <name type="scientific">Basidiobolus ranarum</name>
    <dbReference type="NCBI Taxonomy" id="34480"/>
    <lineage>
        <taxon>Eukaryota</taxon>
        <taxon>Fungi</taxon>
        <taxon>Fungi incertae sedis</taxon>
        <taxon>Zoopagomycota</taxon>
        <taxon>Entomophthoromycotina</taxon>
        <taxon>Basidiobolomycetes</taxon>
        <taxon>Basidiobolales</taxon>
        <taxon>Basidiobolaceae</taxon>
        <taxon>Basidiobolus</taxon>
    </lineage>
</organism>
<gene>
    <name evidence="7" type="ORF">K7432_004338</name>
</gene>
<dbReference type="EMBL" id="JASJQH010000148">
    <property type="protein sequence ID" value="KAK9766513.1"/>
    <property type="molecule type" value="Genomic_DNA"/>
</dbReference>
<dbReference type="SUPFAM" id="SSF90229">
    <property type="entry name" value="CCCH zinc finger"/>
    <property type="match status" value="1"/>
</dbReference>
<name>A0ABR2WY99_9FUNG</name>
<dbReference type="PANTHER" id="PTHR15092:SF37">
    <property type="entry name" value="TARGET OF EGR1 PROTEIN 1"/>
    <property type="match status" value="1"/>
</dbReference>
<dbReference type="Gene3D" id="6.10.250.3220">
    <property type="match status" value="1"/>
</dbReference>
<dbReference type="PANTHER" id="PTHR15092">
    <property type="entry name" value="POLY A -SPECIFIC RIBONUCLEASE/TARGET OF EGR1, MEMBER 1"/>
    <property type="match status" value="1"/>
</dbReference>
<dbReference type="SUPFAM" id="SSF53098">
    <property type="entry name" value="Ribonuclease H-like"/>
    <property type="match status" value="1"/>
</dbReference>
<dbReference type="InterPro" id="IPR036855">
    <property type="entry name" value="Znf_CCCH_sf"/>
</dbReference>
<sequence length="419" mass="47709">MALDNKKPPLCVYNDVTKENLLDSQNRIKDCFEHASFISLDTEFTGLGRGSSQNVRASNIQERYAALREVVTNHAMVAFGLSVFKEIDVTKHSPNPNPLEKSYTVDNFNFTLLCQNDYTVNPRSLSFLAESGFDFNKQALSGIPYFPGDVQETSKSNKFDATMRHIFRHLLASKAPVVLHNGLLDIMFLYHGFYASLPKKLDTFLADLSDMFPLGIYDTKYIADYLTREKASFLSYLYKKYEREQLKRKQNSRKHYLTISLNGTIVENPSTKTPVQPNNLPVKPCPQFTNHGYCPKGLQCPLSHDLDVILDAEMSRRKRKRKDGHLDEDTVIEPSVILATVSEDACDKVSPATPGQFHAAHFDAYMTGFVFARQILTYDQDTLQKEHINRIYLIGKSFPLIILKSAFASYSEFHDTLRQ</sequence>
<evidence type="ECO:0000313" key="8">
    <source>
        <dbReference type="Proteomes" id="UP001479436"/>
    </source>
</evidence>
<evidence type="ECO:0000313" key="7">
    <source>
        <dbReference type="EMBL" id="KAK9766513.1"/>
    </source>
</evidence>
<dbReference type="InterPro" id="IPR051181">
    <property type="entry name" value="CAF1_poly(A)_ribonucleases"/>
</dbReference>
<comment type="similarity">
    <text evidence="1">Belongs to the CAF1 family.</text>
</comment>
<evidence type="ECO:0000259" key="6">
    <source>
        <dbReference type="PROSITE" id="PS50103"/>
    </source>
</evidence>
<feature type="zinc finger region" description="C3H1-type" evidence="5">
    <location>
        <begin position="279"/>
        <end position="307"/>
    </location>
</feature>
<dbReference type="SMART" id="SM00356">
    <property type="entry name" value="ZnF_C3H1"/>
    <property type="match status" value="1"/>
</dbReference>
<dbReference type="Gene3D" id="3.30.420.10">
    <property type="entry name" value="Ribonuclease H-like superfamily/Ribonuclease H"/>
    <property type="match status" value="1"/>
</dbReference>
<feature type="domain" description="C3H1-type" evidence="6">
    <location>
        <begin position="279"/>
        <end position="307"/>
    </location>
</feature>
<keyword evidence="4 5" id="KW-0862">Zinc</keyword>
<dbReference type="InterPro" id="IPR000571">
    <property type="entry name" value="Znf_CCCH"/>
</dbReference>
<evidence type="ECO:0000256" key="3">
    <source>
        <dbReference type="ARBA" id="ARBA00022771"/>
    </source>
</evidence>
<dbReference type="Pfam" id="PF04857">
    <property type="entry name" value="CAF1"/>
    <property type="match status" value="2"/>
</dbReference>
<keyword evidence="3 5" id="KW-0863">Zinc-finger</keyword>
<accession>A0ABR2WY99</accession>
<dbReference type="PROSITE" id="PS50103">
    <property type="entry name" value="ZF_C3H1"/>
    <property type="match status" value="1"/>
</dbReference>
<comment type="caution">
    <text evidence="7">The sequence shown here is derived from an EMBL/GenBank/DDBJ whole genome shotgun (WGS) entry which is preliminary data.</text>
</comment>
<dbReference type="Proteomes" id="UP001479436">
    <property type="component" value="Unassembled WGS sequence"/>
</dbReference>
<dbReference type="InterPro" id="IPR006941">
    <property type="entry name" value="RNase_CAF1"/>
</dbReference>
<reference evidence="7 8" key="1">
    <citation type="submission" date="2023-04" db="EMBL/GenBank/DDBJ databases">
        <title>Genome of Basidiobolus ranarum AG-B5.</title>
        <authorList>
            <person name="Stajich J.E."/>
            <person name="Carter-House D."/>
            <person name="Gryganskyi A."/>
        </authorList>
    </citation>
    <scope>NUCLEOTIDE SEQUENCE [LARGE SCALE GENOMIC DNA]</scope>
    <source>
        <strain evidence="7 8">AG-B5</strain>
    </source>
</reference>
<evidence type="ECO:0000256" key="1">
    <source>
        <dbReference type="ARBA" id="ARBA00008372"/>
    </source>
</evidence>
<dbReference type="InterPro" id="IPR012337">
    <property type="entry name" value="RNaseH-like_sf"/>
</dbReference>
<dbReference type="InterPro" id="IPR036397">
    <property type="entry name" value="RNaseH_sf"/>
</dbReference>
<evidence type="ECO:0000256" key="5">
    <source>
        <dbReference type="PROSITE-ProRule" id="PRU00723"/>
    </source>
</evidence>
<keyword evidence="2 5" id="KW-0479">Metal-binding</keyword>
<proteinExistence type="inferred from homology"/>
<evidence type="ECO:0000256" key="4">
    <source>
        <dbReference type="ARBA" id="ARBA00022833"/>
    </source>
</evidence>
<keyword evidence="8" id="KW-1185">Reference proteome</keyword>
<protein>
    <recommendedName>
        <fullName evidence="6">C3H1-type domain-containing protein</fullName>
    </recommendedName>
</protein>
<evidence type="ECO:0000256" key="2">
    <source>
        <dbReference type="ARBA" id="ARBA00022723"/>
    </source>
</evidence>